<proteinExistence type="predicted"/>
<gene>
    <name evidence="1" type="ORF">DFO73_104105</name>
</gene>
<dbReference type="Proteomes" id="UP000247150">
    <property type="component" value="Unassembled WGS sequence"/>
</dbReference>
<organism evidence="1 2">
    <name type="scientific">Cytobacillus oceanisediminis</name>
    <dbReference type="NCBI Taxonomy" id="665099"/>
    <lineage>
        <taxon>Bacteria</taxon>
        <taxon>Bacillati</taxon>
        <taxon>Bacillota</taxon>
        <taxon>Bacilli</taxon>
        <taxon>Bacillales</taxon>
        <taxon>Bacillaceae</taxon>
        <taxon>Cytobacillus</taxon>
    </lineage>
</organism>
<dbReference type="InterPro" id="IPR004027">
    <property type="entry name" value="SEC_C_motif"/>
</dbReference>
<dbReference type="AlphaFoldDB" id="A0A2V3A0M5"/>
<protein>
    <submittedName>
        <fullName evidence="1">SEC-C motif-containing protein</fullName>
    </submittedName>
</protein>
<dbReference type="Gene3D" id="3.10.450.50">
    <property type="match status" value="1"/>
</dbReference>
<evidence type="ECO:0000313" key="2">
    <source>
        <dbReference type="Proteomes" id="UP000247150"/>
    </source>
</evidence>
<evidence type="ECO:0000313" key="1">
    <source>
        <dbReference type="EMBL" id="PWW29473.1"/>
    </source>
</evidence>
<dbReference type="RefSeq" id="WP_110064536.1">
    <property type="nucleotide sequence ID" value="NZ_QGTW01000004.1"/>
</dbReference>
<sequence>MSTIKVSRNEPCPCGSGKKYKKCCGSKDAVSIKEVLNHEIIELQKEARIFALTHYADDIKEDFTDLLDILEDIEGEEKEFYEFVHSFWYILFGTIEEEESIMDEFIRVKMPYISRPRLKNILQSWAEGKAVAGIMTEVTEDQAVIKDTLTGKIYSVSLFGDLHGFEEGNFAFAILLPYGEEYLAFPAIFDLPKEHAAKFEDYIQYSFEEEGYDNPEEYLAEYLVDLMNDTPKSVSAAPTMDNFDWPSKGAKQVAEIFRDDMIEAGEEPWIIGMGISLWMDYCEKTGKQVKKPDNYVAGLRYLVTTIADSKENLTQKEFGEKYGINASRVSTYYGEIYNEVEDTIRKLIEESNS</sequence>
<comment type="caution">
    <text evidence="1">The sequence shown here is derived from an EMBL/GenBank/DDBJ whole genome shotgun (WGS) entry which is preliminary data.</text>
</comment>
<dbReference type="OrthoDB" id="6399948at2"/>
<dbReference type="Pfam" id="PF02810">
    <property type="entry name" value="SEC-C"/>
    <property type="match status" value="1"/>
</dbReference>
<accession>A0A2V3A0M5</accession>
<dbReference type="EMBL" id="QGTW01000004">
    <property type="protein sequence ID" value="PWW29473.1"/>
    <property type="molecule type" value="Genomic_DNA"/>
</dbReference>
<dbReference type="SUPFAM" id="SSF103642">
    <property type="entry name" value="Sec-C motif"/>
    <property type="match status" value="1"/>
</dbReference>
<name>A0A2V3A0M5_9BACI</name>
<reference evidence="1 2" key="1">
    <citation type="submission" date="2018-05" db="EMBL/GenBank/DDBJ databases">
        <title>Freshwater and sediment microbial communities from various areas in North America, analyzing microbe dynamics in response to fracking.</title>
        <authorList>
            <person name="Lamendella R."/>
        </authorList>
    </citation>
    <scope>NUCLEOTIDE SEQUENCE [LARGE SCALE GENOMIC DNA]</scope>
    <source>
        <strain evidence="1 2">15_TX</strain>
    </source>
</reference>